<dbReference type="EMBL" id="FOHZ01000006">
    <property type="protein sequence ID" value="SET26579.1"/>
    <property type="molecule type" value="Genomic_DNA"/>
</dbReference>
<dbReference type="Gene3D" id="3.90.190.10">
    <property type="entry name" value="Protein tyrosine phosphatase superfamily"/>
    <property type="match status" value="1"/>
</dbReference>
<feature type="domain" description="Beta-lactamase hydrolase-like protein phosphatase-like" evidence="1">
    <location>
        <begin position="2"/>
        <end position="109"/>
    </location>
</feature>
<dbReference type="CDD" id="cd14503">
    <property type="entry name" value="PTP-bact"/>
    <property type="match status" value="1"/>
</dbReference>
<organism evidence="2 3">
    <name type="scientific">Marinobacter segnicrescens</name>
    <dbReference type="NCBI Taxonomy" id="430453"/>
    <lineage>
        <taxon>Bacteria</taxon>
        <taxon>Pseudomonadati</taxon>
        <taxon>Pseudomonadota</taxon>
        <taxon>Gammaproteobacteria</taxon>
        <taxon>Pseudomonadales</taxon>
        <taxon>Marinobacteraceae</taxon>
        <taxon>Marinobacter</taxon>
    </lineage>
</organism>
<dbReference type="InterPro" id="IPR029021">
    <property type="entry name" value="Prot-tyrosine_phosphatase-like"/>
</dbReference>
<dbReference type="RefSeq" id="WP_091850428.1">
    <property type="nucleotide sequence ID" value="NZ_FOHZ01000006.1"/>
</dbReference>
<evidence type="ECO:0000313" key="3">
    <source>
        <dbReference type="Proteomes" id="UP000198762"/>
    </source>
</evidence>
<dbReference type="SUPFAM" id="SSF52799">
    <property type="entry name" value="(Phosphotyrosine protein) phosphatases II"/>
    <property type="match status" value="1"/>
</dbReference>
<dbReference type="Proteomes" id="UP000198762">
    <property type="component" value="Unassembled WGS sequence"/>
</dbReference>
<dbReference type="GO" id="GO:0016787">
    <property type="term" value="F:hydrolase activity"/>
    <property type="evidence" value="ECO:0007669"/>
    <property type="project" value="InterPro"/>
</dbReference>
<evidence type="ECO:0000313" key="2">
    <source>
        <dbReference type="EMBL" id="SET26579.1"/>
    </source>
</evidence>
<reference evidence="3" key="1">
    <citation type="submission" date="2016-10" db="EMBL/GenBank/DDBJ databases">
        <authorList>
            <person name="Varghese N."/>
            <person name="Submissions S."/>
        </authorList>
    </citation>
    <scope>NUCLEOTIDE SEQUENCE [LARGE SCALE GENOMIC DNA]</scope>
    <source>
        <strain evidence="3">CGMCC 1.6489</strain>
    </source>
</reference>
<evidence type="ECO:0000259" key="1">
    <source>
        <dbReference type="Pfam" id="PF04273"/>
    </source>
</evidence>
<sequence>MDIRKIDDSISVAPQITPEDVAELARLGFRTLVANRPDREEPGQPAMADIQRAAEENGLNWVFLPVESGNIQDSDVDAFAPMFEEAEKPMLAFCRSGTRCTVLWALSSARHMPLEPIIQRAGQAGYDIRGLVPRLQQQASSHQD</sequence>
<dbReference type="AlphaFoldDB" id="A0A1I0D2Y6"/>
<protein>
    <submittedName>
        <fullName evidence="2">Sulfide:quinone oxidoreductase</fullName>
    </submittedName>
</protein>
<dbReference type="STRING" id="430453.SAMN04487962_106122"/>
<dbReference type="InterPro" id="IPR005939">
    <property type="entry name" value="BLH_phosphatase-like"/>
</dbReference>
<gene>
    <name evidence="2" type="ORF">SAMN04487962_106122</name>
</gene>
<dbReference type="Pfam" id="PF04273">
    <property type="entry name" value="BLH_phosphatase"/>
    <property type="match status" value="1"/>
</dbReference>
<proteinExistence type="predicted"/>
<dbReference type="NCBIfam" id="TIGR01244">
    <property type="entry name" value="TIGR01244 family sulfur transferase"/>
    <property type="match status" value="1"/>
</dbReference>
<dbReference type="OrthoDB" id="9802771at2"/>
<keyword evidence="3" id="KW-1185">Reference proteome</keyword>
<accession>A0A1I0D2Y6</accession>
<name>A0A1I0D2Y6_9GAMM</name>